<dbReference type="SUPFAM" id="SSF53756">
    <property type="entry name" value="UDP-Glycosyltransferase/glycogen phosphorylase"/>
    <property type="match status" value="1"/>
</dbReference>
<feature type="domain" description="UDP-N-acetylglucosamine 2-epimerase" evidence="2">
    <location>
        <begin position="28"/>
        <end position="354"/>
    </location>
</feature>
<dbReference type="NCBIfam" id="TIGR00236">
    <property type="entry name" value="wecB"/>
    <property type="match status" value="1"/>
</dbReference>
<dbReference type="InterPro" id="IPR029767">
    <property type="entry name" value="WecB-like"/>
</dbReference>
<evidence type="ECO:0000256" key="1">
    <source>
        <dbReference type="RuleBase" id="RU003513"/>
    </source>
</evidence>
<dbReference type="PANTHER" id="PTHR43174">
    <property type="entry name" value="UDP-N-ACETYLGLUCOSAMINE 2-EPIMERASE"/>
    <property type="match status" value="1"/>
</dbReference>
<dbReference type="GO" id="GO:0016853">
    <property type="term" value="F:isomerase activity"/>
    <property type="evidence" value="ECO:0007669"/>
    <property type="project" value="UniProtKB-KW"/>
</dbReference>
<dbReference type="CDD" id="cd03786">
    <property type="entry name" value="GTB_UDP-GlcNAc_2-Epimerase"/>
    <property type="match status" value="1"/>
</dbReference>
<evidence type="ECO:0000259" key="2">
    <source>
        <dbReference type="Pfam" id="PF02350"/>
    </source>
</evidence>
<comment type="caution">
    <text evidence="3">The sequence shown here is derived from an EMBL/GenBank/DDBJ whole genome shotgun (WGS) entry which is preliminary data.</text>
</comment>
<name>A0A1F6MRM1_9BACT</name>
<proteinExistence type="inferred from homology"/>
<gene>
    <name evidence="3" type="ORF">A3G00_02365</name>
</gene>
<evidence type="ECO:0000313" key="3">
    <source>
        <dbReference type="EMBL" id="OGH74277.1"/>
    </source>
</evidence>
<dbReference type="Proteomes" id="UP000178347">
    <property type="component" value="Unassembled WGS sequence"/>
</dbReference>
<protein>
    <submittedName>
        <fullName evidence="3">UDP-N-acetylglucosamine 2-epimerase</fullName>
    </submittedName>
</protein>
<dbReference type="PANTHER" id="PTHR43174:SF1">
    <property type="entry name" value="UDP-N-ACETYLGLUCOSAMINE 2-EPIMERASE"/>
    <property type="match status" value="1"/>
</dbReference>
<reference evidence="3 4" key="1">
    <citation type="journal article" date="2016" name="Nat. Commun.">
        <title>Thousands of microbial genomes shed light on interconnected biogeochemical processes in an aquifer system.</title>
        <authorList>
            <person name="Anantharaman K."/>
            <person name="Brown C.T."/>
            <person name="Hug L.A."/>
            <person name="Sharon I."/>
            <person name="Castelle C.J."/>
            <person name="Probst A.J."/>
            <person name="Thomas B.C."/>
            <person name="Singh A."/>
            <person name="Wilkins M.J."/>
            <person name="Karaoz U."/>
            <person name="Brodie E.L."/>
            <person name="Williams K.H."/>
            <person name="Hubbard S.S."/>
            <person name="Banfield J.F."/>
        </authorList>
    </citation>
    <scope>NUCLEOTIDE SEQUENCE [LARGE SCALE GENOMIC DNA]</scope>
</reference>
<keyword evidence="1" id="KW-0413">Isomerase</keyword>
<sequence>MKKKFCLIFGTRPEIIKMAPFIHEAIKRKINFFVIHTGQHYSEVMDKVFWENLELPDPKYNLGVGSGSHAEQVGKMMIETEKVLQVEKPDYVCVYADLNSSIAGALTAAKMGISIVQLEAGLRSFDRAMPEEVNRLVVDRLAQYFFAPTELQHQHLLAEGISQNIFVVGNLIADVIAKNLSKALDSSAIMGYLALTPKNYFLMTTHRPAVVDKKEVFSKIFTAVGRVANEFNLPVIYPIHPRSRKNLENFSLIVPTDVRLIDPLGYFDFLTLSANAKLILSDSGGIQEEAAIMRVPLVTLRENTERQETLTLGSNILAGFEPIAILEKTQEMLERPANWQHPYGENVAKKMWDVLERAASIN</sequence>
<organism evidence="3 4">
    <name type="scientific">Candidatus Magasanikbacteria bacterium RIFCSPLOWO2_12_FULL_43_12</name>
    <dbReference type="NCBI Taxonomy" id="1798692"/>
    <lineage>
        <taxon>Bacteria</taxon>
        <taxon>Candidatus Magasanikiibacteriota</taxon>
    </lineage>
</organism>
<dbReference type="AlphaFoldDB" id="A0A1F6MRM1"/>
<dbReference type="EMBL" id="MFQN01000019">
    <property type="protein sequence ID" value="OGH74277.1"/>
    <property type="molecule type" value="Genomic_DNA"/>
</dbReference>
<dbReference type="InterPro" id="IPR003331">
    <property type="entry name" value="UDP_GlcNAc_Epimerase_2_dom"/>
</dbReference>
<dbReference type="Gene3D" id="3.40.50.2000">
    <property type="entry name" value="Glycogen Phosphorylase B"/>
    <property type="match status" value="2"/>
</dbReference>
<evidence type="ECO:0000313" key="4">
    <source>
        <dbReference type="Proteomes" id="UP000178347"/>
    </source>
</evidence>
<dbReference type="STRING" id="1798692.A3G00_02365"/>
<comment type="similarity">
    <text evidence="1">Belongs to the UDP-N-acetylglucosamine 2-epimerase family.</text>
</comment>
<accession>A0A1F6MRM1</accession>
<dbReference type="Pfam" id="PF02350">
    <property type="entry name" value="Epimerase_2"/>
    <property type="match status" value="1"/>
</dbReference>